<gene>
    <name evidence="8" type="ORF">AB1Y20_015253</name>
</gene>
<evidence type="ECO:0000256" key="1">
    <source>
        <dbReference type="ARBA" id="ARBA00004496"/>
    </source>
</evidence>
<dbReference type="PANTHER" id="PTHR16301:SF25">
    <property type="entry name" value="PROTEIN IMPACT"/>
    <property type="match status" value="1"/>
</dbReference>
<dbReference type="InterPro" id="IPR006575">
    <property type="entry name" value="RWD_dom"/>
</dbReference>
<dbReference type="InterPro" id="IPR001498">
    <property type="entry name" value="Impact_N"/>
</dbReference>
<comment type="caution">
    <text evidence="8">The sequence shown here is derived from an EMBL/GenBank/DDBJ whole genome shotgun (WGS) entry which is preliminary data.</text>
</comment>
<dbReference type="InterPro" id="IPR023582">
    <property type="entry name" value="Impact"/>
</dbReference>
<dbReference type="PANTHER" id="PTHR16301">
    <property type="entry name" value="IMPACT-RELATED"/>
    <property type="match status" value="1"/>
</dbReference>
<proteinExistence type="inferred from homology"/>
<evidence type="ECO:0000256" key="3">
    <source>
        <dbReference type="ARBA" id="ARBA00022490"/>
    </source>
</evidence>
<comment type="subcellular location">
    <subcellularLocation>
        <location evidence="1">Cytoplasm</location>
    </subcellularLocation>
</comment>
<comment type="similarity">
    <text evidence="2">Belongs to the IMPACT family.</text>
</comment>
<dbReference type="Pfam" id="PF01205">
    <property type="entry name" value="Impact_N"/>
    <property type="match status" value="1"/>
</dbReference>
<dbReference type="Gene3D" id="3.30.230.30">
    <property type="entry name" value="Impact, N-terminal domain"/>
    <property type="match status" value="1"/>
</dbReference>
<dbReference type="CDD" id="cd23821">
    <property type="entry name" value="RWD_IMPACT"/>
    <property type="match status" value="1"/>
</dbReference>
<dbReference type="SUPFAM" id="SSF54211">
    <property type="entry name" value="Ribosomal protein S5 domain 2-like"/>
    <property type="match status" value="1"/>
</dbReference>
<keyword evidence="5" id="KW-0810">Translation regulation</keyword>
<keyword evidence="3" id="KW-0963">Cytoplasm</keyword>
<keyword evidence="6" id="KW-0346">Stress response</keyword>
<evidence type="ECO:0000256" key="4">
    <source>
        <dbReference type="ARBA" id="ARBA00022491"/>
    </source>
</evidence>
<dbReference type="InterPro" id="IPR020568">
    <property type="entry name" value="Ribosomal_Su5_D2-typ_SF"/>
</dbReference>
<evidence type="ECO:0000256" key="2">
    <source>
        <dbReference type="ARBA" id="ARBA00007665"/>
    </source>
</evidence>
<dbReference type="GO" id="GO:0006446">
    <property type="term" value="P:regulation of translational initiation"/>
    <property type="evidence" value="ECO:0007669"/>
    <property type="project" value="TreeGrafter"/>
</dbReference>
<feature type="domain" description="RWD" evidence="7">
    <location>
        <begin position="9"/>
        <end position="98"/>
    </location>
</feature>
<dbReference type="InterPro" id="IPR036956">
    <property type="entry name" value="Impact_N_sf"/>
</dbReference>
<evidence type="ECO:0000259" key="7">
    <source>
        <dbReference type="SMART" id="SM00591"/>
    </source>
</evidence>
<dbReference type="Gene3D" id="3.10.110.10">
    <property type="entry name" value="Ubiquitin Conjugating Enzyme"/>
    <property type="match status" value="1"/>
</dbReference>
<evidence type="ECO:0000256" key="5">
    <source>
        <dbReference type="ARBA" id="ARBA00022845"/>
    </source>
</evidence>
<dbReference type="InterPro" id="IPR016135">
    <property type="entry name" value="UBQ-conjugating_enzyme/RWD"/>
</dbReference>
<protein>
    <recommendedName>
        <fullName evidence="7">RWD domain-containing protein</fullName>
    </recommendedName>
</protein>
<evidence type="ECO:0000313" key="8">
    <source>
        <dbReference type="EMBL" id="KAL1526545.1"/>
    </source>
</evidence>
<keyword evidence="4" id="KW-0678">Repressor</keyword>
<dbReference type="GO" id="GO:0005737">
    <property type="term" value="C:cytoplasm"/>
    <property type="evidence" value="ECO:0007669"/>
    <property type="project" value="UniProtKB-SubCell"/>
</dbReference>
<dbReference type="SUPFAM" id="SSF54495">
    <property type="entry name" value="UBC-like"/>
    <property type="match status" value="1"/>
</dbReference>
<keyword evidence="9" id="KW-1185">Reference proteome</keyword>
<reference evidence="8 9" key="1">
    <citation type="journal article" date="2024" name="Science">
        <title>Giant polyketide synthase enzymes in the biosynthesis of giant marine polyether toxins.</title>
        <authorList>
            <person name="Fallon T.R."/>
            <person name="Shende V.V."/>
            <person name="Wierzbicki I.H."/>
            <person name="Pendleton A.L."/>
            <person name="Watervoot N.F."/>
            <person name="Auber R.P."/>
            <person name="Gonzalez D.J."/>
            <person name="Wisecaver J.H."/>
            <person name="Moore B.S."/>
        </authorList>
    </citation>
    <scope>NUCLEOTIDE SEQUENCE [LARGE SCALE GENOMIC DNA]</scope>
    <source>
        <strain evidence="8 9">12B1</strain>
    </source>
</reference>
<dbReference type="EMBL" id="JBGBPQ010000003">
    <property type="protein sequence ID" value="KAL1526545.1"/>
    <property type="molecule type" value="Genomic_DNA"/>
</dbReference>
<accession>A0AB34JX98</accession>
<organism evidence="8 9">
    <name type="scientific">Prymnesium parvum</name>
    <name type="common">Toxic golden alga</name>
    <dbReference type="NCBI Taxonomy" id="97485"/>
    <lineage>
        <taxon>Eukaryota</taxon>
        <taxon>Haptista</taxon>
        <taxon>Haptophyta</taxon>
        <taxon>Prymnesiophyceae</taxon>
        <taxon>Prymnesiales</taxon>
        <taxon>Prymnesiaceae</taxon>
        <taxon>Prymnesium</taxon>
    </lineage>
</organism>
<evidence type="ECO:0000313" key="9">
    <source>
        <dbReference type="Proteomes" id="UP001515480"/>
    </source>
</evidence>
<evidence type="ECO:0000256" key="6">
    <source>
        <dbReference type="ARBA" id="ARBA00023016"/>
    </source>
</evidence>
<dbReference type="AlphaFoldDB" id="A0AB34JX98"/>
<dbReference type="Proteomes" id="UP001515480">
    <property type="component" value="Unassembled WGS sequence"/>
</dbReference>
<dbReference type="GO" id="GO:0140469">
    <property type="term" value="P:GCN2-mediated signaling"/>
    <property type="evidence" value="ECO:0007669"/>
    <property type="project" value="TreeGrafter"/>
</dbReference>
<name>A0AB34JX98_PRYPA</name>
<sequence>MDDLARRAEEVLALAAIFSEEAVDTSPDASRCTITLGGGVTLDVHMPPDYPSVSPPQAVLCAPGLEEKQVESELLSLYRGEEVLLQWVEHVRDALQACENASEELSSDLAGESGDATRDTQMDVLPMDDAHAVQIHHGEPFHPPKSGAGETFQAHGAAVRCGAEVEWFVRTLRAEKRVANATHNMLAYRFWDEERSVQVADHDDDGEATAGQKLAGLLELMGVNGVVVMVSRWFGGTLLGPARFKYIANTARVLLEEAGLAGERTRTSAKPVKRKESRK</sequence>
<dbReference type="Pfam" id="PF05773">
    <property type="entry name" value="RWD"/>
    <property type="match status" value="1"/>
</dbReference>
<dbReference type="SMART" id="SM00591">
    <property type="entry name" value="RWD"/>
    <property type="match status" value="1"/>
</dbReference>